<comment type="caution">
    <text evidence="2">The sequence shown here is derived from an EMBL/GenBank/DDBJ whole genome shotgun (WGS) entry which is preliminary data.</text>
</comment>
<gene>
    <name evidence="2" type="ORF">OD750_013025</name>
</gene>
<sequence>MRLAFALLCLLAASTADACKPPRDYRREPAQRAYDAHYAQWTHDAADALVKDPDPNVAWASLVMLLQVGEGDHAATLDLPRDPTSGVGRLMRYAYCGETERCPTGITEWVESEPDNLFVLAVALHENDSYASKARRKLDGATRYDDYTVATRTLEETLLARVPAPPPVPAGYVLPACSVLAFDAVAPRPNLGNQPAVLAAAAVFLDDGKLATPLRLKIAQLLTTPNRSPLAAVAGARLGTWAAVDTDELAHYCALEARGRSFDGDVYEWIVKGGHGVDPAVRADYFATLATRNGIDALTDIAARLPQALKPKPIDEAALAKCNARLAKKE</sequence>
<organism evidence="2 3">
    <name type="scientific">Tahibacter soli</name>
    <dbReference type="NCBI Taxonomy" id="2983605"/>
    <lineage>
        <taxon>Bacteria</taxon>
        <taxon>Pseudomonadati</taxon>
        <taxon>Pseudomonadota</taxon>
        <taxon>Gammaproteobacteria</taxon>
        <taxon>Lysobacterales</taxon>
        <taxon>Rhodanobacteraceae</taxon>
        <taxon>Tahibacter</taxon>
    </lineage>
</organism>
<accession>A0A9X3YJE5</accession>
<keyword evidence="1" id="KW-0732">Signal</keyword>
<evidence type="ECO:0000313" key="3">
    <source>
        <dbReference type="Proteomes" id="UP001139971"/>
    </source>
</evidence>
<evidence type="ECO:0000313" key="2">
    <source>
        <dbReference type="EMBL" id="MDC8013461.1"/>
    </source>
</evidence>
<dbReference type="AlphaFoldDB" id="A0A9X3YJE5"/>
<proteinExistence type="predicted"/>
<feature type="signal peptide" evidence="1">
    <location>
        <begin position="1"/>
        <end position="18"/>
    </location>
</feature>
<dbReference type="RefSeq" id="WP_263545668.1">
    <property type="nucleotide sequence ID" value="NZ_JAOVZO020000017.1"/>
</dbReference>
<name>A0A9X3YJE5_9GAMM</name>
<reference evidence="2" key="1">
    <citation type="submission" date="2023-02" db="EMBL/GenBank/DDBJ databases">
        <title>Tahibacter soli sp. nov. isolated from soil.</title>
        <authorList>
            <person name="Baek J.H."/>
            <person name="Lee J.K."/>
            <person name="Choi D.G."/>
            <person name="Jeon C.O."/>
        </authorList>
    </citation>
    <scope>NUCLEOTIDE SEQUENCE</scope>
    <source>
        <strain evidence="2">BL</strain>
    </source>
</reference>
<dbReference type="EMBL" id="JAOVZO020000017">
    <property type="protein sequence ID" value="MDC8013461.1"/>
    <property type="molecule type" value="Genomic_DNA"/>
</dbReference>
<evidence type="ECO:0000256" key="1">
    <source>
        <dbReference type="SAM" id="SignalP"/>
    </source>
</evidence>
<protein>
    <recommendedName>
        <fullName evidence="4">Sel1 repeat family protein</fullName>
    </recommendedName>
</protein>
<keyword evidence="3" id="KW-1185">Reference proteome</keyword>
<feature type="chain" id="PRO_5040987155" description="Sel1 repeat family protein" evidence="1">
    <location>
        <begin position="19"/>
        <end position="330"/>
    </location>
</feature>
<evidence type="ECO:0008006" key="4">
    <source>
        <dbReference type="Google" id="ProtNLM"/>
    </source>
</evidence>
<dbReference type="Proteomes" id="UP001139971">
    <property type="component" value="Unassembled WGS sequence"/>
</dbReference>